<dbReference type="EMBL" id="AJWZ01001792">
    <property type="protein sequence ID" value="EKC72756.1"/>
    <property type="molecule type" value="Genomic_DNA"/>
</dbReference>
<accession>K1UMI1</accession>
<protein>
    <submittedName>
        <fullName evidence="1">Uncharacterized protein</fullName>
    </submittedName>
</protein>
<comment type="caution">
    <text evidence="1">The sequence shown here is derived from an EMBL/GenBank/DDBJ whole genome shotgun (WGS) entry which is preliminary data.</text>
</comment>
<gene>
    <name evidence="1" type="ORF">OBE_02736</name>
</gene>
<proteinExistence type="predicted"/>
<dbReference type="AlphaFoldDB" id="K1UMI1"/>
<reference evidence="1" key="1">
    <citation type="journal article" date="2013" name="Environ. Microbiol.">
        <title>Microbiota from the distal guts of lean and obese adolescents exhibit partial functional redundancy besides clear differences in community structure.</title>
        <authorList>
            <person name="Ferrer M."/>
            <person name="Ruiz A."/>
            <person name="Lanza F."/>
            <person name="Haange S.B."/>
            <person name="Oberbach A."/>
            <person name="Till H."/>
            <person name="Bargiela R."/>
            <person name="Campoy C."/>
            <person name="Segura M.T."/>
            <person name="Richter M."/>
            <person name="von Bergen M."/>
            <person name="Seifert J."/>
            <person name="Suarez A."/>
        </authorList>
    </citation>
    <scope>NUCLEOTIDE SEQUENCE</scope>
</reference>
<evidence type="ECO:0000313" key="1">
    <source>
        <dbReference type="EMBL" id="EKC72756.1"/>
    </source>
</evidence>
<name>K1UMI1_9ZZZZ</name>
<sequence>MVSDTKHVNTTIAQAYINNQGQHVTITDAELYLTFLTERAGYLTSIGYYYYKTNEIPNSPDKVDKFIIIPNASIAGDDPYTGWSGSGNKYSRYDAPIQKNTKIQLLYQDENGNVSTKFPAGYTIGYFIIPNGYTPNKGID</sequence>
<organism evidence="1">
    <name type="scientific">human gut metagenome</name>
    <dbReference type="NCBI Taxonomy" id="408170"/>
    <lineage>
        <taxon>unclassified sequences</taxon>
        <taxon>metagenomes</taxon>
        <taxon>organismal metagenomes</taxon>
    </lineage>
</organism>
<feature type="non-terminal residue" evidence="1">
    <location>
        <position position="140"/>
    </location>
</feature>